<dbReference type="OrthoDB" id="2311693at2759"/>
<dbReference type="SMART" id="SM00225">
    <property type="entry name" value="BTB"/>
    <property type="match status" value="1"/>
</dbReference>
<dbReference type="OMA" id="MNTWKEN"/>
<dbReference type="InterPro" id="IPR000210">
    <property type="entry name" value="BTB/POZ_dom"/>
</dbReference>
<reference evidence="2 3" key="1">
    <citation type="submission" date="2015-12" db="EMBL/GenBank/DDBJ databases">
        <title>The genome of Folsomia candida.</title>
        <authorList>
            <person name="Faddeeva A."/>
            <person name="Derks M.F."/>
            <person name="Anvar Y."/>
            <person name="Smit S."/>
            <person name="Van Straalen N."/>
            <person name="Roelofs D."/>
        </authorList>
    </citation>
    <scope>NUCLEOTIDE SEQUENCE [LARGE SCALE GENOMIC DNA]</scope>
    <source>
        <strain evidence="2 3">VU population</strain>
        <tissue evidence="2">Whole body</tissue>
    </source>
</reference>
<sequence>MATSKPILANSIATMNTWKENYIWVITADTIMMNENTSFPTLIIRSPKFGYGTLTKLDYECSAEITRSNGHVKVSFALVEKPVKPVVKLVKITVLIRVGIKSLSSIEGAPYIRDTTNGMKYDRTFVFGPHFPDKVDSIKVTMDFLMETEPLVRHLSAFDEADDDTISTESFSDYFMSKFLSDVTIVCDEKEIPAHKFILCKRSPVFRKMFQGENLESNENKVVIVDEYATVMDMMNWMYQGSTDDLDLQGAIDLYKLSDRYELHRLTRTCSKLIYAGIKVETALEIYLLGKVYQDQPLVDKAVCVIIKNKEDVFADEKTCAEYYEKFPEFMHSFFTEKFT</sequence>
<protein>
    <submittedName>
        <fullName evidence="2">Speckle-type POZ protein</fullName>
    </submittedName>
</protein>
<evidence type="ECO:0000313" key="2">
    <source>
        <dbReference type="EMBL" id="OXA45400.1"/>
    </source>
</evidence>
<dbReference type="InterPro" id="IPR011333">
    <property type="entry name" value="SKP1/BTB/POZ_sf"/>
</dbReference>
<dbReference type="SUPFAM" id="SSF54695">
    <property type="entry name" value="POZ domain"/>
    <property type="match status" value="1"/>
</dbReference>
<dbReference type="Pfam" id="PF00651">
    <property type="entry name" value="BTB"/>
    <property type="match status" value="1"/>
</dbReference>
<dbReference type="EMBL" id="LNIX01000018">
    <property type="protein sequence ID" value="OXA45400.1"/>
    <property type="molecule type" value="Genomic_DNA"/>
</dbReference>
<dbReference type="PANTHER" id="PTHR24413">
    <property type="entry name" value="SPECKLE-TYPE POZ PROTEIN"/>
    <property type="match status" value="1"/>
</dbReference>
<keyword evidence="3" id="KW-1185">Reference proteome</keyword>
<evidence type="ECO:0000313" key="3">
    <source>
        <dbReference type="Proteomes" id="UP000198287"/>
    </source>
</evidence>
<dbReference type="STRING" id="158441.A0A226DJV3"/>
<name>A0A226DJV3_FOLCA</name>
<accession>A0A226DJV3</accession>
<dbReference type="CDD" id="cd18186">
    <property type="entry name" value="BTB_POZ_ZBTB_KLHL-like"/>
    <property type="match status" value="1"/>
</dbReference>
<dbReference type="Proteomes" id="UP000198287">
    <property type="component" value="Unassembled WGS sequence"/>
</dbReference>
<organism evidence="2 3">
    <name type="scientific">Folsomia candida</name>
    <name type="common">Springtail</name>
    <dbReference type="NCBI Taxonomy" id="158441"/>
    <lineage>
        <taxon>Eukaryota</taxon>
        <taxon>Metazoa</taxon>
        <taxon>Ecdysozoa</taxon>
        <taxon>Arthropoda</taxon>
        <taxon>Hexapoda</taxon>
        <taxon>Collembola</taxon>
        <taxon>Entomobryomorpha</taxon>
        <taxon>Isotomoidea</taxon>
        <taxon>Isotomidae</taxon>
        <taxon>Proisotominae</taxon>
        <taxon>Folsomia</taxon>
    </lineage>
</organism>
<gene>
    <name evidence="2" type="ORF">Fcan01_20322</name>
</gene>
<dbReference type="AlphaFoldDB" id="A0A226DJV3"/>
<proteinExistence type="predicted"/>
<dbReference type="Gene3D" id="3.30.710.10">
    <property type="entry name" value="Potassium Channel Kv1.1, Chain A"/>
    <property type="match status" value="1"/>
</dbReference>
<comment type="caution">
    <text evidence="2">The sequence shown here is derived from an EMBL/GenBank/DDBJ whole genome shotgun (WGS) entry which is preliminary data.</text>
</comment>
<dbReference type="PROSITE" id="PS50097">
    <property type="entry name" value="BTB"/>
    <property type="match status" value="1"/>
</dbReference>
<feature type="domain" description="BTB" evidence="1">
    <location>
        <begin position="181"/>
        <end position="247"/>
    </location>
</feature>
<evidence type="ECO:0000259" key="1">
    <source>
        <dbReference type="PROSITE" id="PS50097"/>
    </source>
</evidence>